<feature type="transmembrane region" description="Helical" evidence="6">
    <location>
        <begin position="78"/>
        <end position="100"/>
    </location>
</feature>
<feature type="transmembrane region" description="Helical" evidence="6">
    <location>
        <begin position="470"/>
        <end position="488"/>
    </location>
</feature>
<comment type="subcellular location">
    <subcellularLocation>
        <location evidence="1">Membrane</location>
        <topology evidence="1">Multi-pass membrane protein</topology>
    </subcellularLocation>
</comment>
<dbReference type="AlphaFoldDB" id="A0A1F5YZN0"/>
<protein>
    <submittedName>
        <fullName evidence="7">Oligopeptide transporter, OPT family</fullName>
    </submittedName>
</protein>
<feature type="transmembrane region" description="Helical" evidence="6">
    <location>
        <begin position="590"/>
        <end position="613"/>
    </location>
</feature>
<name>A0A1F5YZN0_9BACT</name>
<dbReference type="PANTHER" id="PTHR31645">
    <property type="entry name" value="OLIGOPEPTIDE TRANSPORTER YGL114W-RELATED"/>
    <property type="match status" value="1"/>
</dbReference>
<keyword evidence="4 6" id="KW-1133">Transmembrane helix</keyword>
<evidence type="ECO:0000256" key="2">
    <source>
        <dbReference type="ARBA" id="ARBA00022448"/>
    </source>
</evidence>
<dbReference type="GO" id="GO:0035673">
    <property type="term" value="F:oligopeptide transmembrane transporter activity"/>
    <property type="evidence" value="ECO:0007669"/>
    <property type="project" value="InterPro"/>
</dbReference>
<dbReference type="NCBIfam" id="TIGR00733">
    <property type="entry name" value="OPT family oligopeptide transporter"/>
    <property type="match status" value="1"/>
</dbReference>
<dbReference type="STRING" id="1817867.A3F83_15280"/>
<dbReference type="InterPro" id="IPR045035">
    <property type="entry name" value="YSL-like"/>
</dbReference>
<feature type="transmembrane region" description="Helical" evidence="6">
    <location>
        <begin position="344"/>
        <end position="363"/>
    </location>
</feature>
<dbReference type="EMBL" id="MFIX01000060">
    <property type="protein sequence ID" value="OGG05352.1"/>
    <property type="molecule type" value="Genomic_DNA"/>
</dbReference>
<evidence type="ECO:0000256" key="5">
    <source>
        <dbReference type="ARBA" id="ARBA00023136"/>
    </source>
</evidence>
<feature type="transmembrane region" description="Helical" evidence="6">
    <location>
        <begin position="551"/>
        <end position="570"/>
    </location>
</feature>
<feature type="transmembrane region" description="Helical" evidence="6">
    <location>
        <begin position="244"/>
        <end position="263"/>
    </location>
</feature>
<feature type="transmembrane region" description="Helical" evidence="6">
    <location>
        <begin position="524"/>
        <end position="545"/>
    </location>
</feature>
<feature type="transmembrane region" description="Helical" evidence="6">
    <location>
        <begin position="21"/>
        <end position="41"/>
    </location>
</feature>
<feature type="transmembrane region" description="Helical" evidence="6">
    <location>
        <begin position="404"/>
        <end position="422"/>
    </location>
</feature>
<keyword evidence="5 6" id="KW-0472">Membrane</keyword>
<feature type="transmembrane region" description="Helical" evidence="6">
    <location>
        <begin position="369"/>
        <end position="392"/>
    </location>
</feature>
<dbReference type="NCBIfam" id="TIGR00728">
    <property type="entry name" value="OPT_sfam"/>
    <property type="match status" value="1"/>
</dbReference>
<proteinExistence type="predicted"/>
<dbReference type="PANTHER" id="PTHR31645:SF0">
    <property type="entry name" value="OLIGOPEPTIDE TRANSPORTER YGL114W-RELATED"/>
    <property type="match status" value="1"/>
</dbReference>
<evidence type="ECO:0000256" key="1">
    <source>
        <dbReference type="ARBA" id="ARBA00004141"/>
    </source>
</evidence>
<feature type="transmembrane region" description="Helical" evidence="6">
    <location>
        <begin position="428"/>
        <end position="449"/>
    </location>
</feature>
<accession>A0A1F5YZN0</accession>
<evidence type="ECO:0000313" key="7">
    <source>
        <dbReference type="EMBL" id="OGG05352.1"/>
    </source>
</evidence>
<keyword evidence="3 6" id="KW-0812">Transmembrane</keyword>
<evidence type="ECO:0000256" key="4">
    <source>
        <dbReference type="ARBA" id="ARBA00022989"/>
    </source>
</evidence>
<evidence type="ECO:0000256" key="3">
    <source>
        <dbReference type="ARBA" id="ARBA00022692"/>
    </source>
</evidence>
<reference evidence="7 8" key="1">
    <citation type="journal article" date="2016" name="Nat. Commun.">
        <title>Thousands of microbial genomes shed light on interconnected biogeochemical processes in an aquifer system.</title>
        <authorList>
            <person name="Anantharaman K."/>
            <person name="Brown C.T."/>
            <person name="Hug L.A."/>
            <person name="Sharon I."/>
            <person name="Castelle C.J."/>
            <person name="Probst A.J."/>
            <person name="Thomas B.C."/>
            <person name="Singh A."/>
            <person name="Wilkins M.J."/>
            <person name="Karaoz U."/>
            <person name="Brodie E.L."/>
            <person name="Williams K.H."/>
            <person name="Hubbard S.S."/>
            <person name="Banfield J.F."/>
        </authorList>
    </citation>
    <scope>NUCLEOTIDE SEQUENCE [LARGE SCALE GENOMIC DNA]</scope>
</reference>
<dbReference type="Proteomes" id="UP000179129">
    <property type="component" value="Unassembled WGS sequence"/>
</dbReference>
<dbReference type="Pfam" id="PF03169">
    <property type="entry name" value="OPT"/>
    <property type="match status" value="1"/>
</dbReference>
<evidence type="ECO:0000256" key="6">
    <source>
        <dbReference type="SAM" id="Phobius"/>
    </source>
</evidence>
<comment type="caution">
    <text evidence="7">The sequence shown here is derived from an EMBL/GenBank/DDBJ whole genome shotgun (WGS) entry which is preliminary data.</text>
</comment>
<sequence>MSETEFKPFVPAETGLKEFTLRAVLLGILMAIVLGAANAYLGMKAGMTVSATFPAAVVAMAILRVFRGSILEENITRTTASVGEALVAGAIFTLPAFVISGVWDDLNYWDCTLIMLVGGVLGVLFVILLRRPLVEEAGLPFPESRACAEVVKAGQHGQTGAKYVFGAMGLAALFEFFKNANGIRLIREYVTAYFPFKTSNIDLFPGQDASHAGAYGGGMLVQSPGASPALIGVGYIIGLKLSSWVFAGGVLGWLVFIPVAIFYNGGLESYHTAGVDWPDIASSVWRSQVRPFAVGSMLVASIYTLFKMRKPLADGIGKAFSDFRLSQKGEFTPSRLERDLNFKWVIGLVIALIIPISILYWYFSGSLVSAIVAAVVMTVAGFLFCAVAGYLVGLIGGSNNPISGLTLSTLIVAAVLMVWLGTTGTKGIAAVLAVAGVVCCATGVAGDMLQDLKVGHILGGTPRHMEITEMLGVVGASLVLTFPLMLLHNSTPGGIGGAELPAPQAGLMALMAKGIVGGDMAWPLVIMGGFFALGLILLGGGSPMLVAVGMYLPFNTTFAIFTGGVIKAFLEFRLRKKSERSRQAADNNGLLLASGFVAGESLTAVLLALFYFFNIGFTTDPFYSGTLEVGKRQAAAWYQAFLDSSGPLMPWFALVIFATLIWVLIAVPSAKAREAGRE</sequence>
<dbReference type="InterPro" id="IPR004813">
    <property type="entry name" value="OPT"/>
</dbReference>
<keyword evidence="2" id="KW-0813">Transport</keyword>
<dbReference type="InterPro" id="IPR004814">
    <property type="entry name" value="Oligopep_transpt"/>
</dbReference>
<evidence type="ECO:0000313" key="8">
    <source>
        <dbReference type="Proteomes" id="UP000179129"/>
    </source>
</evidence>
<feature type="transmembrane region" description="Helical" evidence="6">
    <location>
        <begin position="106"/>
        <end position="129"/>
    </location>
</feature>
<gene>
    <name evidence="7" type="ORF">A3F83_15280</name>
</gene>
<feature type="transmembrane region" description="Helical" evidence="6">
    <location>
        <begin position="648"/>
        <end position="667"/>
    </location>
</feature>
<feature type="transmembrane region" description="Helical" evidence="6">
    <location>
        <begin position="47"/>
        <end position="66"/>
    </location>
</feature>
<dbReference type="GO" id="GO:0016020">
    <property type="term" value="C:membrane"/>
    <property type="evidence" value="ECO:0007669"/>
    <property type="project" value="UniProtKB-SubCell"/>
</dbReference>
<organism evidence="7 8">
    <name type="scientific">Candidatus Glassbacteria bacterium RIFCSPLOWO2_12_FULL_58_11</name>
    <dbReference type="NCBI Taxonomy" id="1817867"/>
    <lineage>
        <taxon>Bacteria</taxon>
        <taxon>Candidatus Glassiibacteriota</taxon>
    </lineage>
</organism>